<dbReference type="EMBL" id="MH910097">
    <property type="protein sequence ID" value="QBC73430.1"/>
    <property type="molecule type" value="Genomic_DNA"/>
</dbReference>
<evidence type="ECO:0000256" key="1">
    <source>
        <dbReference type="ARBA" id="ARBA00008931"/>
    </source>
</evidence>
<dbReference type="Gene3D" id="3.90.1170.10">
    <property type="entry name" value="Ribosomal protein L10e/L16"/>
    <property type="match status" value="1"/>
</dbReference>
<reference evidence="5" key="1">
    <citation type="journal article" date="2019" name="Eur. J. Protist.">
        <title>The complete mitochondrial genome of Paravannella minima (Amoebozoa, Discosea, Vannellida).</title>
        <authorList>
            <person name="Bondarenko N."/>
            <person name="Glotova A."/>
            <person name="Nassonova E."/>
            <person name="Masharsky A."/>
            <person name="Polev D."/>
            <person name="Smirnov A."/>
        </authorList>
    </citation>
    <scope>NUCLEOTIDE SEQUENCE</scope>
</reference>
<dbReference type="InterPro" id="IPR016180">
    <property type="entry name" value="Ribosomal_uL16_dom"/>
</dbReference>
<dbReference type="InterPro" id="IPR036920">
    <property type="entry name" value="Ribosomal_uL16_sf"/>
</dbReference>
<dbReference type="GO" id="GO:0003735">
    <property type="term" value="F:structural constituent of ribosome"/>
    <property type="evidence" value="ECO:0007669"/>
    <property type="project" value="InterPro"/>
</dbReference>
<dbReference type="CDD" id="cd01433">
    <property type="entry name" value="Ribosomal_L16_L10e"/>
    <property type="match status" value="1"/>
</dbReference>
<dbReference type="PRINTS" id="PR00060">
    <property type="entry name" value="RIBOSOMALL16"/>
</dbReference>
<dbReference type="GO" id="GO:0032543">
    <property type="term" value="P:mitochondrial translation"/>
    <property type="evidence" value="ECO:0007669"/>
    <property type="project" value="TreeGrafter"/>
</dbReference>
<dbReference type="GO" id="GO:0005762">
    <property type="term" value="C:mitochondrial large ribosomal subunit"/>
    <property type="evidence" value="ECO:0007669"/>
    <property type="project" value="TreeGrafter"/>
</dbReference>
<dbReference type="AlphaFoldDB" id="A0A411K7R5"/>
<protein>
    <submittedName>
        <fullName evidence="5">Ribosomal protein L16</fullName>
    </submittedName>
</protein>
<keyword evidence="2 4" id="KW-0689">Ribosomal protein</keyword>
<evidence type="ECO:0000256" key="4">
    <source>
        <dbReference type="RuleBase" id="RU004413"/>
    </source>
</evidence>
<dbReference type="PROSITE" id="PS00701">
    <property type="entry name" value="RIBOSOMAL_L16_2"/>
    <property type="match status" value="1"/>
</dbReference>
<evidence type="ECO:0000313" key="5">
    <source>
        <dbReference type="EMBL" id="QBC73430.1"/>
    </source>
</evidence>
<evidence type="ECO:0000256" key="3">
    <source>
        <dbReference type="ARBA" id="ARBA00023274"/>
    </source>
</evidence>
<dbReference type="PANTHER" id="PTHR12220">
    <property type="entry name" value="50S/60S RIBOSOMAL PROTEIN L16"/>
    <property type="match status" value="1"/>
</dbReference>
<dbReference type="GeneID" id="39114184"/>
<dbReference type="Pfam" id="PF00252">
    <property type="entry name" value="Ribosomal_L16"/>
    <property type="match status" value="1"/>
</dbReference>
<dbReference type="NCBIfam" id="TIGR01164">
    <property type="entry name" value="rplP_bact"/>
    <property type="match status" value="1"/>
</dbReference>
<gene>
    <name evidence="5" type="primary">rpl16</name>
</gene>
<dbReference type="InterPro" id="IPR020798">
    <property type="entry name" value="Ribosomal_uL16_CS"/>
</dbReference>
<dbReference type="GO" id="GO:0019843">
    <property type="term" value="F:rRNA binding"/>
    <property type="evidence" value="ECO:0007669"/>
    <property type="project" value="InterPro"/>
</dbReference>
<dbReference type="InterPro" id="IPR000114">
    <property type="entry name" value="Ribosomal_uL16_bact-type"/>
</dbReference>
<geneLocation type="mitochondrion" evidence="5"/>
<comment type="similarity">
    <text evidence="1 4">Belongs to the universal ribosomal protein uL16 family.</text>
</comment>
<dbReference type="PANTHER" id="PTHR12220:SF13">
    <property type="entry name" value="LARGE RIBOSOMAL SUBUNIT PROTEIN UL16M"/>
    <property type="match status" value="1"/>
</dbReference>
<organism evidence="5">
    <name type="scientific">Paravannella minima</name>
    <dbReference type="NCBI Taxonomy" id="1443144"/>
    <lineage>
        <taxon>Eukaryota</taxon>
        <taxon>Amoebozoa</taxon>
        <taxon>Discosea</taxon>
        <taxon>Flabellinia</taxon>
        <taxon>Vannellidae</taxon>
        <taxon>Paravannella</taxon>
    </lineage>
</organism>
<keyword evidence="5" id="KW-0496">Mitochondrion</keyword>
<keyword evidence="3 4" id="KW-0687">Ribonucleoprotein</keyword>
<dbReference type="RefSeq" id="YP_009557791.1">
    <property type="nucleotide sequence ID" value="NC_040955.1"/>
</dbReference>
<dbReference type="SUPFAM" id="SSF54686">
    <property type="entry name" value="Ribosomal protein L16p/L10e"/>
    <property type="match status" value="1"/>
</dbReference>
<proteinExistence type="inferred from homology"/>
<evidence type="ECO:0000256" key="2">
    <source>
        <dbReference type="ARBA" id="ARBA00022980"/>
    </source>
</evidence>
<sequence length="139" mass="16317">MFIPLNKKRKFKKSFVLIPKSLNFKSCELKFGNFGIKSIQQGIIKPNQMESIRKMAKKFIKQYNGSMWFRVFPHFSITKKPIEVRMGKGKGNIEGWYFPVRKGQCIFEIQGLPRNNSLQLLSYCKNKLSFKCKLISKIE</sequence>
<accession>A0A411K7R5</accession>
<name>A0A411K7R5_9EUKA</name>
<dbReference type="InterPro" id="IPR047873">
    <property type="entry name" value="Ribosomal_uL16"/>
</dbReference>